<name>A0A679FXB8_9BACL</name>
<protein>
    <submittedName>
        <fullName evidence="1">Uncharacterized protein</fullName>
    </submittedName>
</protein>
<accession>A0A679FXB8</accession>
<evidence type="ECO:0000313" key="1">
    <source>
        <dbReference type="EMBL" id="BBW96361.1"/>
    </source>
</evidence>
<proteinExistence type="predicted"/>
<reference evidence="2" key="1">
    <citation type="journal article" date="2020" name="Microbiol. Resour. Announc.">
        <title>Complete Genome Sequence of Geobacillus sp. Strain E55-1, Isolated from Mine Geyser in Japan.</title>
        <authorList>
            <person name="Miyazaki K."/>
            <person name="Hase E."/>
            <person name="Tokito N."/>
        </authorList>
    </citation>
    <scope>NUCLEOTIDE SEQUENCE [LARGE SCALE GENOMIC DNA]</scope>
    <source>
        <strain evidence="2">E55-1</strain>
    </source>
</reference>
<evidence type="ECO:0000313" key="2">
    <source>
        <dbReference type="Proteomes" id="UP000501421"/>
    </source>
</evidence>
<dbReference type="EMBL" id="AP022557">
    <property type="protein sequence ID" value="BBW96361.1"/>
    <property type="molecule type" value="Genomic_DNA"/>
</dbReference>
<dbReference type="Proteomes" id="UP000501421">
    <property type="component" value="Chromosome"/>
</dbReference>
<dbReference type="AlphaFoldDB" id="A0A679FXB8"/>
<keyword evidence="2" id="KW-1185">Reference proteome</keyword>
<sequence length="55" mass="6101">MGDGREADRAAKERYTFMASGWKIINGVPYNMTPAPSFVHQYFKGIIESEGSQCG</sequence>
<organism evidence="1 2">
    <name type="scientific">Geobacillus subterraneus</name>
    <dbReference type="NCBI Taxonomy" id="129338"/>
    <lineage>
        <taxon>Bacteria</taxon>
        <taxon>Bacillati</taxon>
        <taxon>Bacillota</taxon>
        <taxon>Bacilli</taxon>
        <taxon>Bacillales</taxon>
        <taxon>Anoxybacillaceae</taxon>
        <taxon>Geobacillus</taxon>
    </lineage>
</organism>
<gene>
    <name evidence="1" type="ORF">GsuE55_11940</name>
</gene>